<evidence type="ECO:0000256" key="1">
    <source>
        <dbReference type="SAM" id="MobiDB-lite"/>
    </source>
</evidence>
<proteinExistence type="predicted"/>
<dbReference type="PANTHER" id="PTHR41532:SF1">
    <property type="entry name" value="FIXS PROTEIN"/>
    <property type="match status" value="1"/>
</dbReference>
<feature type="region of interest" description="Disordered" evidence="1">
    <location>
        <begin position="45"/>
        <end position="82"/>
    </location>
</feature>
<protein>
    <submittedName>
        <fullName evidence="2">Cytochrome oxidase maturation protein cbb3-type</fullName>
    </submittedName>
</protein>
<keyword evidence="3" id="KW-1185">Reference proteome</keyword>
<gene>
    <name evidence="2" type="ORF">SSPSH_002855</name>
</gene>
<sequence length="82" mass="8996">MTIVLVLLPLTLLLVGVAVWAFFWAVGDGQFDDMDSPAYRILLDDDDWPSAPEGRKPSADASAAHASERETNDDDHSTEPPR</sequence>
<feature type="compositionally biased region" description="Basic and acidic residues" evidence="1">
    <location>
        <begin position="66"/>
        <end position="82"/>
    </location>
</feature>
<dbReference type="OrthoDB" id="9802763at2"/>
<dbReference type="PANTHER" id="PTHR41532">
    <property type="entry name" value="FIXS PROTEIN"/>
    <property type="match status" value="1"/>
</dbReference>
<reference evidence="2 3" key="2">
    <citation type="journal article" date="2013" name="PLoS ONE">
        <title>INDIGO - INtegrated Data Warehouse of MIcrobial GenOmes with Examples from the Red Sea Extremophiles.</title>
        <authorList>
            <person name="Alam I."/>
            <person name="Antunes A."/>
            <person name="Kamau A.A."/>
            <person name="Ba Alawi W."/>
            <person name="Kalkatawi M."/>
            <person name="Stingl U."/>
            <person name="Bajic V.B."/>
        </authorList>
    </citation>
    <scope>NUCLEOTIDE SEQUENCE [LARGE SCALE GENOMIC DNA]</scope>
    <source>
        <strain evidence="2 3">E1L3A</strain>
    </source>
</reference>
<dbReference type="Pfam" id="PF03597">
    <property type="entry name" value="FixS"/>
    <property type="match status" value="1"/>
</dbReference>
<dbReference type="Proteomes" id="UP000006242">
    <property type="component" value="Unassembled WGS sequence"/>
</dbReference>
<accession>U2EIS2</accession>
<name>U2EIS2_9GAMM</name>
<evidence type="ECO:0000313" key="2">
    <source>
        <dbReference type="EMBL" id="ERJ18242.1"/>
    </source>
</evidence>
<reference evidence="2 3" key="1">
    <citation type="journal article" date="2011" name="J. Bacteriol.">
        <title>Genome sequence of Salinisphaera shabanensis, a gammaproteobacterium from the harsh, variable environment of the brine-seawater interface of the Shaban Deep in the Red Sea.</title>
        <authorList>
            <person name="Antunes A."/>
            <person name="Alam I."/>
            <person name="Bajic V.B."/>
            <person name="Stingl U."/>
        </authorList>
    </citation>
    <scope>NUCLEOTIDE SEQUENCE [LARGE SCALE GENOMIC DNA]</scope>
    <source>
        <strain evidence="2 3">E1L3A</strain>
    </source>
</reference>
<comment type="caution">
    <text evidence="2">The sequence shown here is derived from an EMBL/GenBank/DDBJ whole genome shotgun (WGS) entry which is preliminary data.</text>
</comment>
<dbReference type="eggNOG" id="COG3197">
    <property type="taxonomic scope" value="Bacteria"/>
</dbReference>
<dbReference type="AlphaFoldDB" id="U2EIS2"/>
<dbReference type="InterPro" id="IPR004714">
    <property type="entry name" value="Cyt_oxidase_maturation_cbb3"/>
</dbReference>
<dbReference type="RefSeq" id="WP_021031783.1">
    <property type="nucleotide sequence ID" value="NZ_AFNV02000021.1"/>
</dbReference>
<dbReference type="STRING" id="1033802.SSPSH_002855"/>
<evidence type="ECO:0000313" key="3">
    <source>
        <dbReference type="Proteomes" id="UP000006242"/>
    </source>
</evidence>
<organism evidence="2 3">
    <name type="scientific">Salinisphaera shabanensis E1L3A</name>
    <dbReference type="NCBI Taxonomy" id="1033802"/>
    <lineage>
        <taxon>Bacteria</taxon>
        <taxon>Pseudomonadati</taxon>
        <taxon>Pseudomonadota</taxon>
        <taxon>Gammaproteobacteria</taxon>
        <taxon>Salinisphaerales</taxon>
        <taxon>Salinisphaeraceae</taxon>
        <taxon>Salinisphaera</taxon>
    </lineage>
</organism>
<dbReference type="EMBL" id="AFNV02000021">
    <property type="protein sequence ID" value="ERJ18242.1"/>
    <property type="molecule type" value="Genomic_DNA"/>
</dbReference>
<dbReference type="NCBIfam" id="TIGR00847">
    <property type="entry name" value="ccoS"/>
    <property type="match status" value="1"/>
</dbReference>